<dbReference type="EMBL" id="VBSN01000059">
    <property type="protein sequence ID" value="KAA6436885.1"/>
    <property type="molecule type" value="Genomic_DNA"/>
</dbReference>
<accession>A0A5M8QL87</accession>
<evidence type="ECO:0000256" key="1">
    <source>
        <dbReference type="SAM" id="Coils"/>
    </source>
</evidence>
<evidence type="ECO:0000313" key="2">
    <source>
        <dbReference type="EMBL" id="KAA6436885.1"/>
    </source>
</evidence>
<sequence length="89" mass="10311">MTEDINARIRELQERILSKRQQIDFERLNLVNAAQLSDENRESPDIMEEAKNFNDPIENAVDKGEVKSLAKSEKELDELINELNALRKS</sequence>
<evidence type="ECO:0000313" key="3">
    <source>
        <dbReference type="Proteomes" id="UP000323994"/>
    </source>
</evidence>
<dbReference type="OrthoDB" id="965593at2"/>
<keyword evidence="1" id="KW-0175">Coiled coil</keyword>
<organism evidence="2 3">
    <name type="scientific">Dyadobacter flavalbus</name>
    <dbReference type="NCBI Taxonomy" id="2579942"/>
    <lineage>
        <taxon>Bacteria</taxon>
        <taxon>Pseudomonadati</taxon>
        <taxon>Bacteroidota</taxon>
        <taxon>Cytophagia</taxon>
        <taxon>Cytophagales</taxon>
        <taxon>Spirosomataceae</taxon>
        <taxon>Dyadobacter</taxon>
    </lineage>
</organism>
<comment type="caution">
    <text evidence="2">The sequence shown here is derived from an EMBL/GenBank/DDBJ whole genome shotgun (WGS) entry which is preliminary data.</text>
</comment>
<gene>
    <name evidence="2" type="ORF">FEM33_19355</name>
</gene>
<name>A0A5M8QL87_9BACT</name>
<dbReference type="RefSeq" id="WP_139013647.1">
    <property type="nucleotide sequence ID" value="NZ_VBSN01000059.1"/>
</dbReference>
<protein>
    <submittedName>
        <fullName evidence="2">Uncharacterized protein</fullName>
    </submittedName>
</protein>
<feature type="coiled-coil region" evidence="1">
    <location>
        <begin position="2"/>
        <end position="29"/>
    </location>
</feature>
<dbReference type="Proteomes" id="UP000323994">
    <property type="component" value="Unassembled WGS sequence"/>
</dbReference>
<dbReference type="AlphaFoldDB" id="A0A5M8QL87"/>
<proteinExistence type="predicted"/>
<keyword evidence="3" id="KW-1185">Reference proteome</keyword>
<reference evidence="2 3" key="1">
    <citation type="submission" date="2019-05" db="EMBL/GenBank/DDBJ databases">
        <authorList>
            <person name="Qu J.-H."/>
        </authorList>
    </citation>
    <scope>NUCLEOTIDE SEQUENCE [LARGE SCALE GENOMIC DNA]</scope>
    <source>
        <strain evidence="2 3">NS28</strain>
    </source>
</reference>